<dbReference type="InterPro" id="IPR047109">
    <property type="entry name" value="CAD-like"/>
</dbReference>
<dbReference type="InterPro" id="IPR011032">
    <property type="entry name" value="GroES-like_sf"/>
</dbReference>
<dbReference type="PANTHER" id="PTHR42683">
    <property type="entry name" value="ALDEHYDE REDUCTASE"/>
    <property type="match status" value="1"/>
</dbReference>
<dbReference type="GO" id="GO:0008270">
    <property type="term" value="F:zinc ion binding"/>
    <property type="evidence" value="ECO:0007669"/>
    <property type="project" value="InterPro"/>
</dbReference>
<feature type="domain" description="Enoyl reductase (ER)" evidence="8">
    <location>
        <begin position="13"/>
        <end position="340"/>
    </location>
</feature>
<dbReference type="FunFam" id="3.40.50.720:FF:000022">
    <property type="entry name" value="Cinnamyl alcohol dehydrogenase"/>
    <property type="match status" value="1"/>
</dbReference>
<comment type="caution">
    <text evidence="9">The sequence shown here is derived from an EMBL/GenBank/DDBJ whole genome shotgun (WGS) entry which is preliminary data.</text>
</comment>
<dbReference type="EC" id="1.1.1.2" evidence="5"/>
<dbReference type="Proteomes" id="UP000649753">
    <property type="component" value="Unassembled WGS sequence"/>
</dbReference>
<dbReference type="PROSITE" id="PS00059">
    <property type="entry name" value="ADH_ZINC"/>
    <property type="match status" value="1"/>
</dbReference>
<dbReference type="SMART" id="SM00829">
    <property type="entry name" value="PKS_ER"/>
    <property type="match status" value="1"/>
</dbReference>
<evidence type="ECO:0000313" key="10">
    <source>
        <dbReference type="Proteomes" id="UP000649753"/>
    </source>
</evidence>
<evidence type="ECO:0000256" key="5">
    <source>
        <dbReference type="ARBA" id="ARBA00024074"/>
    </source>
</evidence>
<evidence type="ECO:0000256" key="4">
    <source>
        <dbReference type="ARBA" id="ARBA00023002"/>
    </source>
</evidence>
<dbReference type="AlphaFoldDB" id="A0A927MA26"/>
<dbReference type="InterPro" id="IPR020843">
    <property type="entry name" value="ER"/>
</dbReference>
<evidence type="ECO:0000256" key="1">
    <source>
        <dbReference type="ARBA" id="ARBA00001947"/>
    </source>
</evidence>
<proteinExistence type="inferred from homology"/>
<protein>
    <recommendedName>
        <fullName evidence="5">alcohol dehydrogenase (NADP(+))</fullName>
        <ecNumber evidence="5">1.1.1.2</ecNumber>
    </recommendedName>
</protein>
<accession>A0A927MA26</accession>
<reference evidence="9" key="1">
    <citation type="submission" date="2020-10" db="EMBL/GenBank/DDBJ databases">
        <title>Sequencing the genomes of 1000 actinobacteria strains.</title>
        <authorList>
            <person name="Klenk H.-P."/>
        </authorList>
    </citation>
    <scope>NUCLEOTIDE SEQUENCE</scope>
    <source>
        <strain evidence="9">DSM 46832</strain>
    </source>
</reference>
<evidence type="ECO:0000256" key="3">
    <source>
        <dbReference type="ARBA" id="ARBA00022833"/>
    </source>
</evidence>
<dbReference type="SUPFAM" id="SSF50129">
    <property type="entry name" value="GroES-like"/>
    <property type="match status" value="1"/>
</dbReference>
<keyword evidence="2 7" id="KW-0479">Metal-binding</keyword>
<dbReference type="RefSeq" id="WP_192769154.1">
    <property type="nucleotide sequence ID" value="NZ_JADBEB010000001.1"/>
</dbReference>
<dbReference type="Gene3D" id="3.40.50.720">
    <property type="entry name" value="NAD(P)-binding Rossmann-like Domain"/>
    <property type="match status" value="1"/>
</dbReference>
<dbReference type="InterPro" id="IPR013149">
    <property type="entry name" value="ADH-like_C"/>
</dbReference>
<dbReference type="InterPro" id="IPR013154">
    <property type="entry name" value="ADH-like_N"/>
</dbReference>
<evidence type="ECO:0000256" key="2">
    <source>
        <dbReference type="ARBA" id="ARBA00022723"/>
    </source>
</evidence>
<dbReference type="GO" id="GO:0008106">
    <property type="term" value="F:alcohol dehydrogenase (NADP+) activity"/>
    <property type="evidence" value="ECO:0007669"/>
    <property type="project" value="UniProtKB-EC"/>
</dbReference>
<comment type="cofactor">
    <cofactor evidence="1 7">
        <name>Zn(2+)</name>
        <dbReference type="ChEBI" id="CHEBI:29105"/>
    </cofactor>
</comment>
<evidence type="ECO:0000256" key="7">
    <source>
        <dbReference type="RuleBase" id="RU361277"/>
    </source>
</evidence>
<evidence type="ECO:0000313" key="9">
    <source>
        <dbReference type="EMBL" id="MBE1489740.1"/>
    </source>
</evidence>
<dbReference type="CDD" id="cd05283">
    <property type="entry name" value="CAD1"/>
    <property type="match status" value="1"/>
</dbReference>
<keyword evidence="3 7" id="KW-0862">Zinc</keyword>
<comment type="catalytic activity">
    <reaction evidence="6">
        <text>a primary alcohol + NADP(+) = an aldehyde + NADPH + H(+)</text>
        <dbReference type="Rhea" id="RHEA:15937"/>
        <dbReference type="ChEBI" id="CHEBI:15378"/>
        <dbReference type="ChEBI" id="CHEBI:15734"/>
        <dbReference type="ChEBI" id="CHEBI:17478"/>
        <dbReference type="ChEBI" id="CHEBI:57783"/>
        <dbReference type="ChEBI" id="CHEBI:58349"/>
        <dbReference type="EC" id="1.1.1.2"/>
    </reaction>
</comment>
<dbReference type="SUPFAM" id="SSF51735">
    <property type="entry name" value="NAD(P)-binding Rossmann-fold domains"/>
    <property type="match status" value="1"/>
</dbReference>
<dbReference type="InterPro" id="IPR002328">
    <property type="entry name" value="ADH_Zn_CS"/>
</dbReference>
<dbReference type="InterPro" id="IPR036291">
    <property type="entry name" value="NAD(P)-bd_dom_sf"/>
</dbReference>
<dbReference type="Gene3D" id="3.90.180.10">
    <property type="entry name" value="Medium-chain alcohol dehydrogenases, catalytic domain"/>
    <property type="match status" value="1"/>
</dbReference>
<name>A0A927MA26_9ACTN</name>
<comment type="similarity">
    <text evidence="7">Belongs to the zinc-containing alcohol dehydrogenase family.</text>
</comment>
<gene>
    <name evidence="9" type="ORF">H4W31_005378</name>
</gene>
<keyword evidence="4 9" id="KW-0560">Oxidoreductase</keyword>
<evidence type="ECO:0000256" key="6">
    <source>
        <dbReference type="ARBA" id="ARBA00048262"/>
    </source>
</evidence>
<dbReference type="EMBL" id="JADBEB010000001">
    <property type="protein sequence ID" value="MBE1489740.1"/>
    <property type="molecule type" value="Genomic_DNA"/>
</dbReference>
<sequence>MFTTNAFAAPAEGAPLGATTITRREVGPQDVLIDVAYCGICHTDIHTVRGEWGPRPFPLVPGHEIIGTVAAVGADVSRFSPGERVGVGCMVRSCGECGSCRAGQEQDCPAMVGTYGGIDADGSVTQGGYAGKIVVGEDFVLRIPDALDPAGAAPLLCAGITVYSPLRRYGAGPGTKVAVVGLGGLGHIGVKLAVAMGAEVTVLSRTLKKSEDGLRMGAAHYHATSDPRVLAGLAGQFDLMISTLSAPPDLPTLLSLLAPGGTMVNVGIPPEPLALPAFSLIMGRKTLAGSLFGGIAETQEMLDFCAAHHITADIEVIAPDTVNTAYERVLDSDVRYRFVIDTTTLS</sequence>
<evidence type="ECO:0000259" key="8">
    <source>
        <dbReference type="SMART" id="SM00829"/>
    </source>
</evidence>
<dbReference type="Pfam" id="PF08240">
    <property type="entry name" value="ADH_N"/>
    <property type="match status" value="1"/>
</dbReference>
<organism evidence="9 10">
    <name type="scientific">Plantactinospora soyae</name>
    <dbReference type="NCBI Taxonomy" id="1544732"/>
    <lineage>
        <taxon>Bacteria</taxon>
        <taxon>Bacillati</taxon>
        <taxon>Actinomycetota</taxon>
        <taxon>Actinomycetes</taxon>
        <taxon>Micromonosporales</taxon>
        <taxon>Micromonosporaceae</taxon>
        <taxon>Plantactinospora</taxon>
    </lineage>
</organism>
<dbReference type="Pfam" id="PF00107">
    <property type="entry name" value="ADH_zinc_N"/>
    <property type="match status" value="1"/>
</dbReference>
<keyword evidence="10" id="KW-1185">Reference proteome</keyword>